<gene>
    <name evidence="1" type="ORF">DOS76_05915</name>
</gene>
<dbReference type="InterPro" id="IPR009494">
    <property type="entry name" value="DUF1108"/>
</dbReference>
<dbReference type="AlphaFoldDB" id="A0AAX1RWG0"/>
<organism evidence="1 2">
    <name type="scientific">Staphylococcus felis</name>
    <dbReference type="NCBI Taxonomy" id="46127"/>
    <lineage>
        <taxon>Bacteria</taxon>
        <taxon>Bacillati</taxon>
        <taxon>Bacillota</taxon>
        <taxon>Bacilli</taxon>
        <taxon>Bacillales</taxon>
        <taxon>Staphylococcaceae</taxon>
        <taxon>Staphylococcus</taxon>
    </lineage>
</organism>
<reference evidence="1 2" key="1">
    <citation type="journal article" date="2018" name="Vet. Microbiol.">
        <title>Characterisation of Staphylococcus felis isolated from cats using whole genome sequencing.</title>
        <authorList>
            <person name="Worthing K."/>
            <person name="Pang S."/>
            <person name="Trott D.J."/>
            <person name="Abraham S."/>
            <person name="Coombs G.W."/>
            <person name="Jordan D."/>
            <person name="McIntyre L."/>
            <person name="Davies M.R."/>
            <person name="Norris J."/>
        </authorList>
    </citation>
    <scope>NUCLEOTIDE SEQUENCE [LARGE SCALE GENOMIC DNA]</scope>
    <source>
        <strain evidence="1 2">F25</strain>
    </source>
</reference>
<dbReference type="RefSeq" id="WP_115855724.1">
    <property type="nucleotide sequence ID" value="NZ_QKXL01000121.1"/>
</dbReference>
<evidence type="ECO:0000313" key="2">
    <source>
        <dbReference type="Proteomes" id="UP000256337"/>
    </source>
</evidence>
<dbReference type="Pfam" id="PF06531">
    <property type="entry name" value="DUF1108"/>
    <property type="match status" value="1"/>
</dbReference>
<sequence>MYFKEGKKISNIFNIDGFNFRRETTRESNKIRVVIMTLEYEYVDEIVVFDLNHIHEAEEVLRQSVFDYIENQTDNLDKIMAYFTKN</sequence>
<accession>A0AAX1RWG0</accession>
<protein>
    <submittedName>
        <fullName evidence="1">Uncharacterized protein</fullName>
    </submittedName>
</protein>
<dbReference type="EMBL" id="QKYD01000100">
    <property type="protein sequence ID" value="REI22014.1"/>
    <property type="molecule type" value="Genomic_DNA"/>
</dbReference>
<name>A0AAX1RWG0_9STAP</name>
<dbReference type="Proteomes" id="UP000256337">
    <property type="component" value="Unassembled WGS sequence"/>
</dbReference>
<comment type="caution">
    <text evidence="1">The sequence shown here is derived from an EMBL/GenBank/DDBJ whole genome shotgun (WGS) entry which is preliminary data.</text>
</comment>
<evidence type="ECO:0000313" key="1">
    <source>
        <dbReference type="EMBL" id="REI22014.1"/>
    </source>
</evidence>
<proteinExistence type="predicted"/>